<dbReference type="Gene3D" id="2.60.120.200">
    <property type="match status" value="1"/>
</dbReference>
<gene>
    <name evidence="1" type="ORF">METZ01_LOCUS153101</name>
</gene>
<proteinExistence type="predicted"/>
<accession>A0A382AH09</accession>
<reference evidence="1" key="1">
    <citation type="submission" date="2018-05" db="EMBL/GenBank/DDBJ databases">
        <authorList>
            <person name="Lanie J.A."/>
            <person name="Ng W.-L."/>
            <person name="Kazmierczak K.M."/>
            <person name="Andrzejewski T.M."/>
            <person name="Davidsen T.M."/>
            <person name="Wayne K.J."/>
            <person name="Tettelin H."/>
            <person name="Glass J.I."/>
            <person name="Rusch D."/>
            <person name="Podicherti R."/>
            <person name="Tsui H.-C.T."/>
            <person name="Winkler M.E."/>
        </authorList>
    </citation>
    <scope>NUCLEOTIDE SEQUENCE</scope>
</reference>
<sequence length="629" mass="71114">MMNDHYTVINKRIVFILLLLGKTSLFPQTVLYRYNSDYDNNDLKQTAVHVANVSVDMRWDDEEETARGSEGWGYSIGKTSYFSQNSGSITTIDTIMETFIGPHTLSGEFWIKPFESEGKLLSWGDSAASNSINISLINEGLRLMHSLEDETFELTAEYSFDLNRWHHLIWHSVVSSDSINLGIYVNGQIIGEESFGLVAPGWVTYSSQIIIGYDQNDTIPGFKGEVYAANLKNYFLHTQYVISPPPFDGSAYCGIPNYHDYAVGSSTNSIDERITYNPTKVKDAVFVPYANDEFIPQGVTNSFEDEEYENDSTNMVFISLYHKTQNGSTGLKKSIVVELDPYNGYKIRRCFRLNGIQRFAHNGGIAFKNNHIYVASNYHIEKYEIPEYQLGTDKYVDLYANEADVYSVSSKASFVTYFEDTLWIGDYRGASENDIPYLFGYPIDLSGDIISPSNPVIYRLPIRSQGVAWARVGSEKYLFISQSNGGSSYGLIYRCHLNGLSYSETPVIDTVFSIPAGAEDLSFNGDGDLFTVSESGAKYFHESWSMFYPFVYSIPNQTLLENIGYGLGSIIDENLHPQQYKMRVYPNPFNGKVNIEYILGESGFIDLKINNILGQQVYLDETWLNAEDM</sequence>
<feature type="non-terminal residue" evidence="1">
    <location>
        <position position="629"/>
    </location>
</feature>
<dbReference type="Pfam" id="PF13385">
    <property type="entry name" value="Laminin_G_3"/>
    <property type="match status" value="1"/>
</dbReference>
<dbReference type="EMBL" id="UINC01025164">
    <property type="protein sequence ID" value="SVB00247.1"/>
    <property type="molecule type" value="Genomic_DNA"/>
</dbReference>
<dbReference type="AlphaFoldDB" id="A0A382AH09"/>
<dbReference type="SUPFAM" id="SSF49899">
    <property type="entry name" value="Concanavalin A-like lectins/glucanases"/>
    <property type="match status" value="1"/>
</dbReference>
<organism evidence="1">
    <name type="scientific">marine metagenome</name>
    <dbReference type="NCBI Taxonomy" id="408172"/>
    <lineage>
        <taxon>unclassified sequences</taxon>
        <taxon>metagenomes</taxon>
        <taxon>ecological metagenomes</taxon>
    </lineage>
</organism>
<dbReference type="InterPro" id="IPR013320">
    <property type="entry name" value="ConA-like_dom_sf"/>
</dbReference>
<evidence type="ECO:0000313" key="1">
    <source>
        <dbReference type="EMBL" id="SVB00247.1"/>
    </source>
</evidence>
<protein>
    <submittedName>
        <fullName evidence="1">Uncharacterized protein</fullName>
    </submittedName>
</protein>
<name>A0A382AH09_9ZZZZ</name>